<dbReference type="NCBIfam" id="TIGR00061">
    <property type="entry name" value="L21"/>
    <property type="match status" value="1"/>
</dbReference>
<evidence type="ECO:0000256" key="4">
    <source>
        <dbReference type="ARBA" id="ARBA00022980"/>
    </source>
</evidence>
<dbReference type="InterPro" id="IPR018258">
    <property type="entry name" value="Ribosomal_bL21_CS"/>
</dbReference>
<accession>A0AAV2D1G8</accession>
<evidence type="ECO:0000256" key="5">
    <source>
        <dbReference type="ARBA" id="ARBA00023274"/>
    </source>
</evidence>
<dbReference type="GO" id="GO:0005737">
    <property type="term" value="C:cytoplasm"/>
    <property type="evidence" value="ECO:0007669"/>
    <property type="project" value="UniProtKB-ARBA"/>
</dbReference>
<keyword evidence="7" id="KW-1185">Reference proteome</keyword>
<name>A0AAV2D1G8_9ROSI</name>
<dbReference type="GO" id="GO:0006412">
    <property type="term" value="P:translation"/>
    <property type="evidence" value="ECO:0007669"/>
    <property type="project" value="InterPro"/>
</dbReference>
<sequence length="221" mass="24292">MASTSYTLFSLCSSSFNVHCKISPTSSLSKPLSFTKPNFESSFKLPQKLSFSSSPSLPQSATVPKVSQIDAPDVAETEPESPPAATQIVEVSKEEAPKREEIFAVVMVGGRQYIVIPGRFLYVQRLKGTNVNDKIALNKVLLVGTKTTTYIGKPVVTNAVVHAVVEEQGLNKKVIVFKYKKKKNYRRNIGHRQPNTRIRITGITGFENYPAVTLDSIAKSS</sequence>
<keyword evidence="3" id="KW-0694">RNA-binding</keyword>
<dbReference type="PROSITE" id="PS01169">
    <property type="entry name" value="RIBOSOMAL_L21"/>
    <property type="match status" value="1"/>
</dbReference>
<dbReference type="EMBL" id="OZ034814">
    <property type="protein sequence ID" value="CAL1363430.1"/>
    <property type="molecule type" value="Genomic_DNA"/>
</dbReference>
<dbReference type="InterPro" id="IPR036164">
    <property type="entry name" value="bL21-like_sf"/>
</dbReference>
<keyword evidence="2" id="KW-0699">rRNA-binding</keyword>
<evidence type="ECO:0000256" key="2">
    <source>
        <dbReference type="ARBA" id="ARBA00022730"/>
    </source>
</evidence>
<dbReference type="PANTHER" id="PTHR21349">
    <property type="entry name" value="50S RIBOSOMAL PROTEIN L21"/>
    <property type="match status" value="1"/>
</dbReference>
<evidence type="ECO:0008006" key="8">
    <source>
        <dbReference type="Google" id="ProtNLM"/>
    </source>
</evidence>
<dbReference type="SUPFAM" id="SSF141091">
    <property type="entry name" value="L21p-like"/>
    <property type="match status" value="1"/>
</dbReference>
<dbReference type="AlphaFoldDB" id="A0AAV2D1G8"/>
<dbReference type="InterPro" id="IPR001787">
    <property type="entry name" value="Ribosomal_bL21"/>
</dbReference>
<dbReference type="GO" id="GO:0005840">
    <property type="term" value="C:ribosome"/>
    <property type="evidence" value="ECO:0007669"/>
    <property type="project" value="UniProtKB-KW"/>
</dbReference>
<dbReference type="HAMAP" id="MF_01363">
    <property type="entry name" value="Ribosomal_bL21"/>
    <property type="match status" value="1"/>
</dbReference>
<protein>
    <recommendedName>
        <fullName evidence="8">50S ribosomal protein L21, chloroplastic</fullName>
    </recommendedName>
</protein>
<dbReference type="Pfam" id="PF00829">
    <property type="entry name" value="Ribosomal_L21p"/>
    <property type="match status" value="1"/>
</dbReference>
<dbReference type="GO" id="GO:0003735">
    <property type="term" value="F:structural constituent of ribosome"/>
    <property type="evidence" value="ECO:0007669"/>
    <property type="project" value="InterPro"/>
</dbReference>
<evidence type="ECO:0000313" key="6">
    <source>
        <dbReference type="EMBL" id="CAL1363430.1"/>
    </source>
</evidence>
<evidence type="ECO:0000313" key="7">
    <source>
        <dbReference type="Proteomes" id="UP001497516"/>
    </source>
</evidence>
<reference evidence="6 7" key="1">
    <citation type="submission" date="2024-04" db="EMBL/GenBank/DDBJ databases">
        <authorList>
            <person name="Fracassetti M."/>
        </authorList>
    </citation>
    <scope>NUCLEOTIDE SEQUENCE [LARGE SCALE GENOMIC DNA]</scope>
</reference>
<proteinExistence type="inferred from homology"/>
<gene>
    <name evidence="6" type="ORF">LTRI10_LOCUS9917</name>
</gene>
<evidence type="ECO:0000256" key="1">
    <source>
        <dbReference type="ARBA" id="ARBA00008563"/>
    </source>
</evidence>
<evidence type="ECO:0000256" key="3">
    <source>
        <dbReference type="ARBA" id="ARBA00022884"/>
    </source>
</evidence>
<dbReference type="GO" id="GO:0019843">
    <property type="term" value="F:rRNA binding"/>
    <property type="evidence" value="ECO:0007669"/>
    <property type="project" value="UniProtKB-KW"/>
</dbReference>
<dbReference type="PANTHER" id="PTHR21349:SF8">
    <property type="entry name" value="LARGE RIBOSOMAL SUBUNIT PROTEIN BL21C"/>
    <property type="match status" value="1"/>
</dbReference>
<keyword evidence="5" id="KW-0687">Ribonucleoprotein</keyword>
<dbReference type="GO" id="GO:1990904">
    <property type="term" value="C:ribonucleoprotein complex"/>
    <property type="evidence" value="ECO:0007669"/>
    <property type="project" value="UniProtKB-KW"/>
</dbReference>
<dbReference type="InterPro" id="IPR028909">
    <property type="entry name" value="bL21-like"/>
</dbReference>
<organism evidence="6 7">
    <name type="scientific">Linum trigynum</name>
    <dbReference type="NCBI Taxonomy" id="586398"/>
    <lineage>
        <taxon>Eukaryota</taxon>
        <taxon>Viridiplantae</taxon>
        <taxon>Streptophyta</taxon>
        <taxon>Embryophyta</taxon>
        <taxon>Tracheophyta</taxon>
        <taxon>Spermatophyta</taxon>
        <taxon>Magnoliopsida</taxon>
        <taxon>eudicotyledons</taxon>
        <taxon>Gunneridae</taxon>
        <taxon>Pentapetalae</taxon>
        <taxon>rosids</taxon>
        <taxon>fabids</taxon>
        <taxon>Malpighiales</taxon>
        <taxon>Linaceae</taxon>
        <taxon>Linum</taxon>
    </lineage>
</organism>
<dbReference type="Proteomes" id="UP001497516">
    <property type="component" value="Chromosome 10"/>
</dbReference>
<comment type="similarity">
    <text evidence="1">Belongs to the bacterial ribosomal protein bL21 family.</text>
</comment>
<keyword evidence="4" id="KW-0689">Ribosomal protein</keyword>